<sequence length="861" mass="97860">GFRSYGTEGCVFNSSESKDIEYSRSYFYNKVELVRFSSSVGKFVGFTEFGLKQAEYFNSLTSYLAQLRGEKERYCVHNIGIFYQAALSKSAEPYVRLHSTTPSAGKHPSMLVCSVFNFYPKQIRVSWIRDGQEVTSDVTSTDEMADGDWYYQVHSHLEYTPRSGEKISCVVEHASLRDPLVTDWDPSMPESERNKIAIGASGLILGLILSLAGFIYYKRKARGGTGAGPLRLNSGPSQIQEELAFQVLTWSYFSTVRADRDTKACGKRKGGGLALYVNKRWCNPGHVNIKISTCCRDIELLAYVDCNTRGKRTLDLVYANVKDAYRATPLPALGKADHNLVLLKPHYTPRVRRLPTTTRSFRKWSPEAEQALKDCFETTDWEALQGSHKSVRCFANNKPWITSDIKGLLNQKKKAFKDGDTQELKQIQKELRVQLREAKEQYRRKIEQRMQNNNMREVWEGMKTITGCSSKERKGQSRLYFLRRLASFNICKKLLQIFYQSVVASALLYAVVCWGGSLKKKDAARLNCGSMRRSLQPTQVAQVVQLIQDGTSMRAVARRFAVSVSVVSRAWRRYQETGQYIRRRGGGRRRATTQQQDRYLRLCARRNRRSTARALQNDLQQATNVHVSAQTVRNRLHEGGMRARRPQHDRFGSGSVMVWGGISLGGRTALHVLARGSLTAIRYRDEILRPLVRPYAGAVGPGFLLMQDNARPHVAGVCQQFLQDEGIDAMDWPARSPDLNPIEHIWDIMSRSIHQRHVAPQTVQELVDALVQVQMEELTWSTNTMATLKKRRYFLILLRKNNLSQTSLSLSRCSVKSLLTPVCVCAVTAAQRKALQRHTTSHKITPPPLDQLYTSRRLKKV</sequence>
<protein>
    <submittedName>
        <fullName evidence="1">Uncharacterized protein</fullName>
    </submittedName>
</protein>
<accession>A0ACB8X778</accession>
<gene>
    <name evidence="1" type="ORF">L3Q82_016365</name>
</gene>
<feature type="non-terminal residue" evidence="1">
    <location>
        <position position="1"/>
    </location>
</feature>
<comment type="caution">
    <text evidence="1">The sequence shown here is derived from an EMBL/GenBank/DDBJ whole genome shotgun (WGS) entry which is preliminary data.</text>
</comment>
<evidence type="ECO:0000313" key="2">
    <source>
        <dbReference type="Proteomes" id="UP000831701"/>
    </source>
</evidence>
<reference evidence="1" key="1">
    <citation type="submission" date="2022-04" db="EMBL/GenBank/DDBJ databases">
        <title>Jade perch genome.</title>
        <authorList>
            <person name="Chao B."/>
        </authorList>
    </citation>
    <scope>NUCLEOTIDE SEQUENCE</scope>
    <source>
        <strain evidence="1">CB-2022</strain>
    </source>
</reference>
<organism evidence="1 2">
    <name type="scientific">Scortum barcoo</name>
    <name type="common">barcoo grunter</name>
    <dbReference type="NCBI Taxonomy" id="214431"/>
    <lineage>
        <taxon>Eukaryota</taxon>
        <taxon>Metazoa</taxon>
        <taxon>Chordata</taxon>
        <taxon>Craniata</taxon>
        <taxon>Vertebrata</taxon>
        <taxon>Euteleostomi</taxon>
        <taxon>Actinopterygii</taxon>
        <taxon>Neopterygii</taxon>
        <taxon>Teleostei</taxon>
        <taxon>Neoteleostei</taxon>
        <taxon>Acanthomorphata</taxon>
        <taxon>Eupercaria</taxon>
        <taxon>Centrarchiformes</taxon>
        <taxon>Terapontoidei</taxon>
        <taxon>Terapontidae</taxon>
        <taxon>Scortum</taxon>
    </lineage>
</organism>
<name>A0ACB8X778_9TELE</name>
<dbReference type="EMBL" id="CM041532">
    <property type="protein sequence ID" value="KAI3375945.1"/>
    <property type="molecule type" value="Genomic_DNA"/>
</dbReference>
<proteinExistence type="predicted"/>
<evidence type="ECO:0000313" key="1">
    <source>
        <dbReference type="EMBL" id="KAI3375945.1"/>
    </source>
</evidence>
<dbReference type="Proteomes" id="UP000831701">
    <property type="component" value="Chromosome 2"/>
</dbReference>
<keyword evidence="2" id="KW-1185">Reference proteome</keyword>